<dbReference type="RefSeq" id="WP_062251624.1">
    <property type="nucleotide sequence ID" value="NZ_CP014229.1"/>
</dbReference>
<keyword evidence="1" id="KW-0732">Signal</keyword>
<evidence type="ECO:0008006" key="4">
    <source>
        <dbReference type="Google" id="ProtNLM"/>
    </source>
</evidence>
<evidence type="ECO:0000313" key="2">
    <source>
        <dbReference type="EMBL" id="AMD89205.1"/>
    </source>
</evidence>
<feature type="chain" id="PRO_5007067432" description="Thioredoxin-like fold domain-containing protein" evidence="1">
    <location>
        <begin position="22"/>
        <end position="287"/>
    </location>
</feature>
<dbReference type="EMBL" id="CP014229">
    <property type="protein sequence ID" value="AMD89205.1"/>
    <property type="molecule type" value="Genomic_DNA"/>
</dbReference>
<dbReference type="Proteomes" id="UP000069241">
    <property type="component" value="Chromosome"/>
</dbReference>
<accession>A0A0X8JI34</accession>
<sequence length="287" mass="30673">MRGLLVSTVLLGLLLAGCGAAGTGGTAASGDPAPGAETEAALAPGTPGGGANAFNPYMHDRLPNTRLMSAEASQMLGKMGAHTQSIEGEAAYRGHWRQELYPVVFGDPKAPHEVLVLLDFSAPQSEKVWHAVVEASRSLSPKQCKIAVFGNSRENYGTDLMGLAIWVSYSRPGQAMPYLSYALERWNAVKAAQKRSGDVKPFTNEYDATATATDYPIHYGYLSKLRPPVPAKDELAVAKYCYNAGNVNMYQTVQLCRYYGVKSLPAVVVDGKVLGQVSAKAIVDAMK</sequence>
<protein>
    <recommendedName>
        <fullName evidence="4">Thioredoxin-like fold domain-containing protein</fullName>
    </recommendedName>
</protein>
<name>A0A0X8JI34_9BACT</name>
<proteinExistence type="predicted"/>
<dbReference type="KEGG" id="dfi:AXF13_03235"/>
<gene>
    <name evidence="2" type="ORF">AXF13_03235</name>
</gene>
<feature type="signal peptide" evidence="1">
    <location>
        <begin position="1"/>
        <end position="21"/>
    </location>
</feature>
<organism evidence="2 3">
    <name type="scientific">Desulfovibrio fairfieldensis</name>
    <dbReference type="NCBI Taxonomy" id="44742"/>
    <lineage>
        <taxon>Bacteria</taxon>
        <taxon>Pseudomonadati</taxon>
        <taxon>Thermodesulfobacteriota</taxon>
        <taxon>Desulfovibrionia</taxon>
        <taxon>Desulfovibrionales</taxon>
        <taxon>Desulfovibrionaceae</taxon>
        <taxon>Desulfovibrio</taxon>
    </lineage>
</organism>
<evidence type="ECO:0000313" key="3">
    <source>
        <dbReference type="Proteomes" id="UP000069241"/>
    </source>
</evidence>
<reference evidence="3" key="1">
    <citation type="submission" date="2016-02" db="EMBL/GenBank/DDBJ databases">
        <authorList>
            <person name="Holder M.E."/>
            <person name="Ajami N.J."/>
            <person name="Petrosino J.F."/>
        </authorList>
    </citation>
    <scope>NUCLEOTIDE SEQUENCE [LARGE SCALE GENOMIC DNA]</scope>
    <source>
        <strain evidence="3">CCUG 45958</strain>
    </source>
</reference>
<evidence type="ECO:0000256" key="1">
    <source>
        <dbReference type="SAM" id="SignalP"/>
    </source>
</evidence>
<dbReference type="PROSITE" id="PS51257">
    <property type="entry name" value="PROKAR_LIPOPROTEIN"/>
    <property type="match status" value="1"/>
</dbReference>
<dbReference type="AlphaFoldDB" id="A0A0X8JI34"/>
<keyword evidence="3" id="KW-1185">Reference proteome</keyword>